<accession>A0A944M9V8</accession>
<gene>
    <name evidence="1" type="ORF">KME65_13680</name>
</gene>
<sequence length="111" mass="12624">MKRRWFIPLPKWLFGGDAKPGQGRPNGSDEPDAKRRRFFTRAAVSAVSVTGTAGLAKAVVDNLPQPDLKQRYNKDAVNGEEELLSREYVLMTEREKQIMVQTLIENYDEKS</sequence>
<dbReference type="AlphaFoldDB" id="A0A944M9V8"/>
<comment type="caution">
    <text evidence="1">The sequence shown here is derived from an EMBL/GenBank/DDBJ whole genome shotgun (WGS) entry which is preliminary data.</text>
</comment>
<evidence type="ECO:0000313" key="1">
    <source>
        <dbReference type="EMBL" id="MBT2989999.1"/>
    </source>
</evidence>
<proteinExistence type="predicted"/>
<protein>
    <submittedName>
        <fullName evidence="1">Uncharacterized protein</fullName>
    </submittedName>
</protein>
<evidence type="ECO:0000313" key="2">
    <source>
        <dbReference type="Proteomes" id="UP000770889"/>
    </source>
</evidence>
<dbReference type="Proteomes" id="UP000770889">
    <property type="component" value="Unassembled WGS sequence"/>
</dbReference>
<name>A0A944M9V8_9GAMM</name>
<dbReference type="EMBL" id="JAHHGM010000012">
    <property type="protein sequence ID" value="MBT2989999.1"/>
    <property type="molecule type" value="Genomic_DNA"/>
</dbReference>
<reference evidence="1 2" key="1">
    <citation type="submission" date="2021-05" db="EMBL/GenBank/DDBJ databases">
        <title>Genetic and Functional Diversity in Clade A Lucinid endosymbionts from the Bahamas.</title>
        <authorList>
            <person name="Giani N.M."/>
            <person name="Engel A.S."/>
            <person name="Campbell B.J."/>
        </authorList>
    </citation>
    <scope>NUCLEOTIDE SEQUENCE [LARGE SCALE GENOMIC DNA]</scope>
    <source>
        <strain evidence="1">LUC16012Gg_MoonRockCtena</strain>
    </source>
</reference>
<organism evidence="1 2">
    <name type="scientific">Candidatus Thiodiazotropha taylori</name>
    <dbReference type="NCBI Taxonomy" id="2792791"/>
    <lineage>
        <taxon>Bacteria</taxon>
        <taxon>Pseudomonadati</taxon>
        <taxon>Pseudomonadota</taxon>
        <taxon>Gammaproteobacteria</taxon>
        <taxon>Chromatiales</taxon>
        <taxon>Sedimenticolaceae</taxon>
        <taxon>Candidatus Thiodiazotropha</taxon>
    </lineage>
</organism>